<dbReference type="PANTHER" id="PTHR48466:SF2">
    <property type="entry name" value="OS10G0509000 PROTEIN"/>
    <property type="match status" value="1"/>
</dbReference>
<evidence type="ECO:0000256" key="9">
    <source>
        <dbReference type="SAM" id="MobiDB-lite"/>
    </source>
</evidence>
<dbReference type="SUPFAM" id="SSF48334">
    <property type="entry name" value="DNA repair protein MutS, domain III"/>
    <property type="match status" value="1"/>
</dbReference>
<dbReference type="GO" id="GO:0016887">
    <property type="term" value="F:ATP hydrolysis activity"/>
    <property type="evidence" value="ECO:0007669"/>
    <property type="project" value="InterPro"/>
</dbReference>
<dbReference type="GO" id="GO:0140664">
    <property type="term" value="F:ATP-dependent DNA damage sensor activity"/>
    <property type="evidence" value="ECO:0007669"/>
    <property type="project" value="InterPro"/>
</dbReference>
<dbReference type="PANTHER" id="PTHR48466">
    <property type="entry name" value="OS10G0509000 PROTEIN-RELATED"/>
    <property type="match status" value="1"/>
</dbReference>
<dbReference type="SUPFAM" id="SSF52540">
    <property type="entry name" value="P-loop containing nucleoside triphosphate hydrolases"/>
    <property type="match status" value="1"/>
</dbReference>
<keyword evidence="8" id="KW-0175">Coiled coil</keyword>
<keyword evidence="12" id="KW-1185">Reference proteome</keyword>
<keyword evidence="7 11" id="KW-0255">Endonuclease</keyword>
<dbReference type="GO" id="GO:0005524">
    <property type="term" value="F:ATP binding"/>
    <property type="evidence" value="ECO:0007669"/>
    <property type="project" value="UniProtKB-UniRule"/>
</dbReference>
<feature type="region of interest" description="Disordered" evidence="9">
    <location>
        <begin position="679"/>
        <end position="707"/>
    </location>
</feature>
<reference evidence="11 12" key="1">
    <citation type="submission" date="2016-11" db="EMBL/GenBank/DDBJ databases">
        <title>Complete genome sequence of thermophilic cyanobacteria strain Synechococcus sp. PCC6715.</title>
        <authorList>
            <person name="Tang J."/>
            <person name="Daroch M."/>
            <person name="Liang Y."/>
            <person name="Jiang D."/>
            <person name="Shah M."/>
        </authorList>
    </citation>
    <scope>NUCLEOTIDE SEQUENCE [LARGE SCALE GENOMIC DNA]</scope>
    <source>
        <strain evidence="11 12">PCC 6715</strain>
    </source>
</reference>
<dbReference type="HAMAP" id="MF_00092">
    <property type="entry name" value="MutS2"/>
    <property type="match status" value="1"/>
</dbReference>
<evidence type="ECO:0000256" key="4">
    <source>
        <dbReference type="ARBA" id="ARBA00022840"/>
    </source>
</evidence>
<dbReference type="SMART" id="SM00533">
    <property type="entry name" value="MUTSd"/>
    <property type="match status" value="1"/>
</dbReference>
<feature type="binding site" evidence="7">
    <location>
        <begin position="340"/>
        <end position="347"/>
    </location>
    <ligand>
        <name>ATP</name>
        <dbReference type="ChEBI" id="CHEBI:30616"/>
    </ligand>
</feature>
<dbReference type="Pfam" id="PF20297">
    <property type="entry name" value="MSSS"/>
    <property type="match status" value="1"/>
</dbReference>
<reference evidence="12" key="2">
    <citation type="journal article" date="2022" name="Front. Microbiol.">
        <title>Comparative Genomic Analysis Revealed Distinct Molecular Components and Organization of CO2-Concentrating Mechanism in Thermophilic Cyanobacteria.</title>
        <authorList>
            <person name="Tang J."/>
            <person name="Zhou H."/>
            <person name="Yao D."/>
            <person name="Riaz S."/>
            <person name="You D."/>
            <person name="Klepacz-Smolka A."/>
            <person name="Daroch M."/>
        </authorList>
    </citation>
    <scope>NUCLEOTIDE SEQUENCE [LARGE SCALE GENOMIC DNA]</scope>
    <source>
        <strain evidence="12">PCC 6715</strain>
    </source>
</reference>
<dbReference type="GO" id="GO:0030983">
    <property type="term" value="F:mismatched DNA binding"/>
    <property type="evidence" value="ECO:0007669"/>
    <property type="project" value="InterPro"/>
</dbReference>
<dbReference type="FunFam" id="3.40.50.300:FF:000830">
    <property type="entry name" value="Endonuclease MutS2"/>
    <property type="match status" value="1"/>
</dbReference>
<dbReference type="Proteomes" id="UP000231057">
    <property type="component" value="Chromosome"/>
</dbReference>
<evidence type="ECO:0000313" key="12">
    <source>
        <dbReference type="Proteomes" id="UP000231057"/>
    </source>
</evidence>
<evidence type="ECO:0000259" key="10">
    <source>
        <dbReference type="PROSITE" id="PS50828"/>
    </source>
</evidence>
<feature type="domain" description="Smr" evidence="10">
    <location>
        <begin position="714"/>
        <end position="784"/>
    </location>
</feature>
<evidence type="ECO:0000256" key="8">
    <source>
        <dbReference type="SAM" id="Coils"/>
    </source>
</evidence>
<feature type="coiled-coil region" evidence="8">
    <location>
        <begin position="545"/>
        <end position="582"/>
    </location>
</feature>
<gene>
    <name evidence="7" type="primary">mutS2</name>
    <name evidence="7" type="synonym">rqcU</name>
    <name evidence="11" type="ORF">BRW62_09070</name>
</gene>
<sequence length="784" mass="86052">MSALEKSLVRLEWPCLCQQLATFAATKRGMRQLQSGDILAGTQAASEVLLAQTREIIALETTYQGRLDFSLVTDIEPYLERLQHRGCLLGNELLAIAHVLTTARQQRRHIDAHPLLVELNRLVSGLRTYPEVSQEIHRCITDQGEVSDRASPELAAIRQQQRQARATLHTALQQIVQRRATALQDAVITQRRDRHVLAVKATHKDHVPGIIHDLSASGATLYIEPQETIELQNRLQQLGHQEAEAERAVCQALSDQLATMTDDLWYILDVLTALDMAVARAHYSLWLEGSCPEFCDTASLRLQQLRHPLLVWQHHHEQGQAVVPIDVDIPASIAVVTLTGPNTGGKTATLKTVGLAALMAKAGLYIPAAATPQLPWFSGVWADIGDEQSLAQNLSTFSSHICNIRDILTELDVAGGATLVLLDEVGAGTDPSEGTALAIALLRYLADHATLTLATTHYGELKALKYQDSRFENASVEFDEQTLAPTYRLLWGIPGQSNALAIAHRLGLHESVIEGAKKLLAGDTGSVNQMIAGLVDQRQEQAAKISAVTQLLQETEHLHQEVERKAKELRQREQQLRQHQEEQVRSSIVAAQKEIAKVIAQLQQAASPEQIKSAQTALDHIAQTYLPPPAPSGFIPQPGDRVRLPQWQQVGEVLSVSQQGDIVVQLGQLKLAVPPHAVESLSGEPVQPPVKTKSASISPPTQSAPAIRTESRTLDLRGKRLRDAEPLLEEFLNRQQGTVWIIHGHGSGALRQFVHEFLSHHPSVQSYELAAPEEGGRGVTVVQL</sequence>
<dbReference type="EC" id="3.1.-.-" evidence="7"/>
<dbReference type="InterPro" id="IPR005747">
    <property type="entry name" value="MutS2"/>
</dbReference>
<dbReference type="InterPro" id="IPR007696">
    <property type="entry name" value="DNA_mismatch_repair_MutS_core"/>
</dbReference>
<organism evidence="11 12">
    <name type="scientific">Parathermosynechococcus lividus PCC 6715</name>
    <dbReference type="NCBI Taxonomy" id="1917166"/>
    <lineage>
        <taxon>Bacteria</taxon>
        <taxon>Bacillati</taxon>
        <taxon>Cyanobacteriota</taxon>
        <taxon>Cyanophyceae</taxon>
        <taxon>Acaryochloridales</taxon>
        <taxon>Thermosynechococcaceae</taxon>
        <taxon>Parathermosynechococcus</taxon>
    </lineage>
</organism>
<evidence type="ECO:0000256" key="3">
    <source>
        <dbReference type="ARBA" id="ARBA00022801"/>
    </source>
</evidence>
<dbReference type="CDD" id="cd03280">
    <property type="entry name" value="ABC_MutS2"/>
    <property type="match status" value="1"/>
</dbReference>
<evidence type="ECO:0000256" key="6">
    <source>
        <dbReference type="ARBA" id="ARBA00023125"/>
    </source>
</evidence>
<comment type="function">
    <text evidence="7">Acts as a ribosome collision sensor, splitting the ribosome into its 2 subunits. Detects stalled/collided 70S ribosomes which it binds and splits by an ATP-hydrolysis driven conformational change. Acts upstream of the ribosome quality control system (RQC), a ribosome-associated complex that mediates the extraction of incompletely synthesized nascent chains from stalled ribosomes and their subsequent degradation. Probably generates substrates for RQC.</text>
</comment>
<keyword evidence="4 7" id="KW-0067">ATP-binding</keyword>
<proteinExistence type="inferred from homology"/>
<dbReference type="GO" id="GO:0072344">
    <property type="term" value="P:rescue of stalled ribosome"/>
    <property type="evidence" value="ECO:0007669"/>
    <property type="project" value="UniProtKB-UniRule"/>
</dbReference>
<dbReference type="Pfam" id="PF01713">
    <property type="entry name" value="Smr"/>
    <property type="match status" value="1"/>
</dbReference>
<dbReference type="SUPFAM" id="SSF160443">
    <property type="entry name" value="SMR domain-like"/>
    <property type="match status" value="1"/>
</dbReference>
<dbReference type="SMART" id="SM00463">
    <property type="entry name" value="SMR"/>
    <property type="match status" value="1"/>
</dbReference>
<keyword evidence="1 7" id="KW-0699">rRNA-binding</keyword>
<dbReference type="PROSITE" id="PS50828">
    <property type="entry name" value="SMR"/>
    <property type="match status" value="1"/>
</dbReference>
<keyword evidence="7" id="KW-0540">Nuclease</keyword>
<dbReference type="InterPro" id="IPR045076">
    <property type="entry name" value="MutS"/>
</dbReference>
<evidence type="ECO:0000256" key="7">
    <source>
        <dbReference type="HAMAP-Rule" id="MF_00092"/>
    </source>
</evidence>
<protein>
    <recommendedName>
        <fullName evidence="7">Endonuclease MutS2</fullName>
        <ecNumber evidence="7">3.1.-.-</ecNumber>
    </recommendedName>
    <alternativeName>
        <fullName evidence="7">Ribosome-associated protein quality control-upstream factor</fullName>
        <shortName evidence="7">RQC-upstream factor</shortName>
        <shortName evidence="7">RqcU</shortName>
        <ecNumber evidence="7">3.6.4.-</ecNumber>
    </alternativeName>
</protein>
<keyword evidence="5 7" id="KW-0694">RNA-binding</keyword>
<dbReference type="NCBIfam" id="TIGR01069">
    <property type="entry name" value="mutS2"/>
    <property type="match status" value="1"/>
</dbReference>
<dbReference type="KEGG" id="slw:BRW62_09070"/>
<dbReference type="GO" id="GO:0004519">
    <property type="term" value="F:endonuclease activity"/>
    <property type="evidence" value="ECO:0007669"/>
    <property type="project" value="UniProtKB-UniRule"/>
</dbReference>
<keyword evidence="6 7" id="KW-0238">DNA-binding</keyword>
<evidence type="ECO:0000256" key="5">
    <source>
        <dbReference type="ARBA" id="ARBA00022884"/>
    </source>
</evidence>
<evidence type="ECO:0000256" key="2">
    <source>
        <dbReference type="ARBA" id="ARBA00022741"/>
    </source>
</evidence>
<dbReference type="Pfam" id="PF00488">
    <property type="entry name" value="MutS_V"/>
    <property type="match status" value="1"/>
</dbReference>
<dbReference type="GO" id="GO:0043023">
    <property type="term" value="F:ribosomal large subunit binding"/>
    <property type="evidence" value="ECO:0007669"/>
    <property type="project" value="UniProtKB-UniRule"/>
</dbReference>
<dbReference type="GO" id="GO:0019843">
    <property type="term" value="F:rRNA binding"/>
    <property type="evidence" value="ECO:0007669"/>
    <property type="project" value="UniProtKB-UniRule"/>
</dbReference>
<dbReference type="SMART" id="SM00534">
    <property type="entry name" value="MUTSac"/>
    <property type="match status" value="1"/>
</dbReference>
<dbReference type="InterPro" id="IPR027417">
    <property type="entry name" value="P-loop_NTPase"/>
</dbReference>
<dbReference type="InterPro" id="IPR002625">
    <property type="entry name" value="Smr_dom"/>
</dbReference>
<dbReference type="InterPro" id="IPR000432">
    <property type="entry name" value="DNA_mismatch_repair_MutS_C"/>
</dbReference>
<accession>A0A2D2Q4Y2</accession>
<dbReference type="Gene3D" id="3.30.1370.110">
    <property type="match status" value="1"/>
</dbReference>
<dbReference type="InterPro" id="IPR046893">
    <property type="entry name" value="MSSS"/>
</dbReference>
<dbReference type="Gene3D" id="3.40.50.300">
    <property type="entry name" value="P-loop containing nucleotide triphosphate hydrolases"/>
    <property type="match status" value="1"/>
</dbReference>
<dbReference type="GO" id="GO:0045910">
    <property type="term" value="P:negative regulation of DNA recombination"/>
    <property type="evidence" value="ECO:0007669"/>
    <property type="project" value="InterPro"/>
</dbReference>
<feature type="compositionally biased region" description="Polar residues" evidence="9">
    <location>
        <begin position="693"/>
        <end position="704"/>
    </location>
</feature>
<dbReference type="EMBL" id="CP018092">
    <property type="protein sequence ID" value="ATS19590.1"/>
    <property type="molecule type" value="Genomic_DNA"/>
</dbReference>
<name>A0A2D2Q4Y2_PARLV</name>
<keyword evidence="2 7" id="KW-0547">Nucleotide-binding</keyword>
<comment type="subunit">
    <text evidence="7">Homodimer. Binds to stalled ribosomes, contacting rRNA.</text>
</comment>
<dbReference type="EC" id="3.6.4.-" evidence="7"/>
<dbReference type="PIRSF" id="PIRSF005814">
    <property type="entry name" value="MutS_YshD"/>
    <property type="match status" value="1"/>
</dbReference>
<keyword evidence="3 7" id="KW-0378">Hydrolase</keyword>
<dbReference type="PROSITE" id="PS00486">
    <property type="entry name" value="DNA_MISMATCH_REPAIR_2"/>
    <property type="match status" value="1"/>
</dbReference>
<comment type="function">
    <text evidence="7">Endonuclease that is involved in the suppression of homologous recombination and thus may have a key role in the control of bacterial genetic diversity.</text>
</comment>
<dbReference type="GO" id="GO:0006298">
    <property type="term" value="P:mismatch repair"/>
    <property type="evidence" value="ECO:0007669"/>
    <property type="project" value="InterPro"/>
</dbReference>
<dbReference type="InterPro" id="IPR036187">
    <property type="entry name" value="DNA_mismatch_repair_MutS_sf"/>
</dbReference>
<comment type="similarity">
    <text evidence="7">Belongs to the DNA mismatch repair MutS family. MutS2 subfamily.</text>
</comment>
<dbReference type="InterPro" id="IPR036063">
    <property type="entry name" value="Smr_dom_sf"/>
</dbReference>
<evidence type="ECO:0000313" key="11">
    <source>
        <dbReference type="EMBL" id="ATS19590.1"/>
    </source>
</evidence>
<evidence type="ECO:0000256" key="1">
    <source>
        <dbReference type="ARBA" id="ARBA00022730"/>
    </source>
</evidence>
<dbReference type="AlphaFoldDB" id="A0A2D2Q4Y2"/>